<dbReference type="Pfam" id="PF07885">
    <property type="entry name" value="Ion_trans_2"/>
    <property type="match status" value="2"/>
</dbReference>
<dbReference type="GO" id="GO:0005886">
    <property type="term" value="C:plasma membrane"/>
    <property type="evidence" value="ECO:0007669"/>
    <property type="project" value="TreeGrafter"/>
</dbReference>
<evidence type="ECO:0000256" key="7">
    <source>
        <dbReference type="ARBA" id="ARBA00023303"/>
    </source>
</evidence>
<sequence>MDYGQQSGTVPLNFQLNRDETDRYWCRNFSSNPVVSNGSSYQNYHHHQHHQPNRPPETVNDYQMNYDYQKKFETKTLYQNRSVSILNVEYKLKEKYPHLAVLIFFFIIYITMILMGASLFMAFEAEAEQRLRDQILSKQQSFIDKNQCVNPNELKHFIKSIIITYDKGVNLALLNDIVDLIREEDQKRTKRSINDLNRFSNRSKRNNSDEKISKNLSQTIVIENNIIDEQSDQVIEEIIVHKNGPIIEPSRLIVPNQMSNWEFGSSMTYVASVVTTIGYGHITPITNAGKLLTIIFGAIAIPFTLLFLSILISMIRDGPIKQIEVWLIRFFGLFTTEITLLKIRFLHLFIVTIVLCSILIILPAFLFERMEPDWSMLDSIYYCFATITTIGLGDYVPGQNGLIENRTWYLISIVIYMYTGLCLMMLWIALVLRIPYFNFKTFLVIEEPELLEKKLITKSNGRLINDPETLPLLDPASAILTNHSSQPMQTQSSSRSLLSYESFR</sequence>
<feature type="domain" description="Potassium channel" evidence="11">
    <location>
        <begin position="354"/>
        <end position="433"/>
    </location>
</feature>
<evidence type="ECO:0000313" key="12">
    <source>
        <dbReference type="EMBL" id="KPM08064.1"/>
    </source>
</evidence>
<dbReference type="PANTHER" id="PTHR11003">
    <property type="entry name" value="POTASSIUM CHANNEL, SUBFAMILY K"/>
    <property type="match status" value="1"/>
</dbReference>
<reference evidence="12 13" key="1">
    <citation type="journal article" date="2015" name="Parasit. Vectors">
        <title>Draft genome of the scabies mite.</title>
        <authorList>
            <person name="Rider S.D.Jr."/>
            <person name="Morgan M.S."/>
            <person name="Arlian L.G."/>
        </authorList>
    </citation>
    <scope>NUCLEOTIDE SEQUENCE [LARGE SCALE GENOMIC DNA]</scope>
    <source>
        <strain evidence="12">Arlian Lab</strain>
    </source>
</reference>
<evidence type="ECO:0000256" key="5">
    <source>
        <dbReference type="ARBA" id="ARBA00023065"/>
    </source>
</evidence>
<evidence type="ECO:0000256" key="2">
    <source>
        <dbReference type="ARBA" id="ARBA00022448"/>
    </source>
</evidence>
<comment type="similarity">
    <text evidence="8">Belongs to the two pore domain potassium channel (TC 1.A.1.8) family.</text>
</comment>
<dbReference type="OrthoDB" id="297496at2759"/>
<feature type="region of interest" description="Disordered" evidence="9">
    <location>
        <begin position="484"/>
        <end position="504"/>
    </location>
</feature>
<feature type="transmembrane region" description="Helical" evidence="10">
    <location>
        <begin position="291"/>
        <end position="314"/>
    </location>
</feature>
<evidence type="ECO:0000256" key="8">
    <source>
        <dbReference type="RuleBase" id="RU003857"/>
    </source>
</evidence>
<keyword evidence="4 10" id="KW-1133">Transmembrane helix</keyword>
<evidence type="ECO:0000256" key="1">
    <source>
        <dbReference type="ARBA" id="ARBA00004141"/>
    </source>
</evidence>
<comment type="subcellular location">
    <subcellularLocation>
        <location evidence="1">Membrane</location>
        <topology evidence="1">Multi-pass membrane protein</topology>
    </subcellularLocation>
</comment>
<feature type="compositionally biased region" description="Low complexity" evidence="9">
    <location>
        <begin position="492"/>
        <end position="504"/>
    </location>
</feature>
<dbReference type="PANTHER" id="PTHR11003:SF330">
    <property type="entry name" value="POTASSIUM CHANNEL DOMAIN-CONTAINING PROTEIN"/>
    <property type="match status" value="1"/>
</dbReference>
<evidence type="ECO:0000313" key="13">
    <source>
        <dbReference type="Proteomes" id="UP000616769"/>
    </source>
</evidence>
<dbReference type="GO" id="GO:0022841">
    <property type="term" value="F:potassium ion leak channel activity"/>
    <property type="evidence" value="ECO:0007669"/>
    <property type="project" value="TreeGrafter"/>
</dbReference>
<dbReference type="GO" id="GO:0015271">
    <property type="term" value="F:outward rectifier potassium channel activity"/>
    <property type="evidence" value="ECO:0007669"/>
    <property type="project" value="TreeGrafter"/>
</dbReference>
<keyword evidence="2 8" id="KW-0813">Transport</keyword>
<dbReference type="GO" id="GO:0030322">
    <property type="term" value="P:stabilization of membrane potential"/>
    <property type="evidence" value="ECO:0007669"/>
    <property type="project" value="TreeGrafter"/>
</dbReference>
<evidence type="ECO:0000256" key="9">
    <source>
        <dbReference type="SAM" id="MobiDB-lite"/>
    </source>
</evidence>
<comment type="caution">
    <text evidence="12">The sequence shown here is derived from an EMBL/GenBank/DDBJ whole genome shotgun (WGS) entry which is preliminary data.</text>
</comment>
<organism evidence="12 13">
    <name type="scientific">Sarcoptes scabiei</name>
    <name type="common">Itch mite</name>
    <name type="synonym">Acarus scabiei</name>
    <dbReference type="NCBI Taxonomy" id="52283"/>
    <lineage>
        <taxon>Eukaryota</taxon>
        <taxon>Metazoa</taxon>
        <taxon>Ecdysozoa</taxon>
        <taxon>Arthropoda</taxon>
        <taxon>Chelicerata</taxon>
        <taxon>Arachnida</taxon>
        <taxon>Acari</taxon>
        <taxon>Acariformes</taxon>
        <taxon>Sarcoptiformes</taxon>
        <taxon>Astigmata</taxon>
        <taxon>Psoroptidia</taxon>
        <taxon>Sarcoptoidea</taxon>
        <taxon>Sarcoptidae</taxon>
        <taxon>Sarcoptinae</taxon>
        <taxon>Sarcoptes</taxon>
    </lineage>
</organism>
<dbReference type="InterPro" id="IPR003280">
    <property type="entry name" value="2pore_dom_K_chnl"/>
</dbReference>
<feature type="transmembrane region" description="Helical" evidence="10">
    <location>
        <begin position="99"/>
        <end position="123"/>
    </location>
</feature>
<feature type="domain" description="Potassium channel" evidence="11">
    <location>
        <begin position="258"/>
        <end position="316"/>
    </location>
</feature>
<evidence type="ECO:0000256" key="6">
    <source>
        <dbReference type="ARBA" id="ARBA00023136"/>
    </source>
</evidence>
<evidence type="ECO:0000256" key="3">
    <source>
        <dbReference type="ARBA" id="ARBA00022692"/>
    </source>
</evidence>
<dbReference type="Gene3D" id="1.10.287.70">
    <property type="match status" value="1"/>
</dbReference>
<keyword evidence="7 8" id="KW-0407">Ion channel</keyword>
<gene>
    <name evidence="12" type="ORF">QR98_0065780</name>
</gene>
<dbReference type="AlphaFoldDB" id="A0A132AAR6"/>
<dbReference type="EMBL" id="JXLN01012166">
    <property type="protein sequence ID" value="KPM08064.1"/>
    <property type="molecule type" value="Genomic_DNA"/>
</dbReference>
<dbReference type="SUPFAM" id="SSF81324">
    <property type="entry name" value="Voltage-gated potassium channels"/>
    <property type="match status" value="2"/>
</dbReference>
<dbReference type="VEuPathDB" id="VectorBase:SSCA000820"/>
<dbReference type="PRINTS" id="PR01333">
    <property type="entry name" value="2POREKCHANEL"/>
</dbReference>
<dbReference type="Proteomes" id="UP000616769">
    <property type="component" value="Unassembled WGS sequence"/>
</dbReference>
<keyword evidence="5 8" id="KW-0406">Ion transport</keyword>
<feature type="transmembrane region" description="Helical" evidence="10">
    <location>
        <begin position="379"/>
        <end position="396"/>
    </location>
</feature>
<accession>A0A132AAR6</accession>
<evidence type="ECO:0000256" key="10">
    <source>
        <dbReference type="SAM" id="Phobius"/>
    </source>
</evidence>
<proteinExistence type="inferred from homology"/>
<evidence type="ECO:0000256" key="4">
    <source>
        <dbReference type="ARBA" id="ARBA00022989"/>
    </source>
</evidence>
<dbReference type="InterPro" id="IPR013099">
    <property type="entry name" value="K_chnl_dom"/>
</dbReference>
<evidence type="ECO:0000259" key="11">
    <source>
        <dbReference type="Pfam" id="PF07885"/>
    </source>
</evidence>
<protein>
    <submittedName>
        <fullName evidence="12">Potassium channel subfamily K member 1-like protein</fullName>
    </submittedName>
</protein>
<feature type="transmembrane region" description="Helical" evidence="10">
    <location>
        <begin position="349"/>
        <end position="367"/>
    </location>
</feature>
<keyword evidence="3 8" id="KW-0812">Transmembrane</keyword>
<name>A0A132AAR6_SARSC</name>
<keyword evidence="6 10" id="KW-0472">Membrane</keyword>
<feature type="transmembrane region" description="Helical" evidence="10">
    <location>
        <begin position="408"/>
        <end position="432"/>
    </location>
</feature>